<evidence type="ECO:0000313" key="3">
    <source>
        <dbReference type="EMBL" id="PWJ89301.1"/>
    </source>
</evidence>
<reference evidence="3 4" key="1">
    <citation type="submission" date="2018-05" db="EMBL/GenBank/DDBJ databases">
        <title>Genomic Encyclopedia of Type Strains, Phase IV (KMG-IV): sequencing the most valuable type-strain genomes for metagenomic binning, comparative biology and taxonomic classification.</title>
        <authorList>
            <person name="Goeker M."/>
        </authorList>
    </citation>
    <scope>NUCLEOTIDE SEQUENCE [LARGE SCALE GENOMIC DNA]</scope>
    <source>
        <strain evidence="3 4">DSM 24906</strain>
    </source>
</reference>
<dbReference type="AlphaFoldDB" id="A0AA45C5P6"/>
<dbReference type="Pfam" id="PF02639">
    <property type="entry name" value="DUF188"/>
    <property type="match status" value="1"/>
</dbReference>
<sequence>MKILVDADACPVKEIIIEIAKKFNINVNMYFDESHIINFEYSKNIVVASGKDSADFKIVNDSNDGDIVVTNDYGLASMALAKKTFCIDFYGKIIDENNIDILMMKRYLNQKQLKKHKRIKGPAKRTYENDEKFKEIFLNLIKKRII</sequence>
<evidence type="ECO:0000256" key="2">
    <source>
        <dbReference type="HAMAP-Rule" id="MF_00489"/>
    </source>
</evidence>
<organism evidence="3 4">
    <name type="scientific">Oceanotoga teriensis</name>
    <dbReference type="NCBI Taxonomy" id="515440"/>
    <lineage>
        <taxon>Bacteria</taxon>
        <taxon>Thermotogati</taxon>
        <taxon>Thermotogota</taxon>
        <taxon>Thermotogae</taxon>
        <taxon>Petrotogales</taxon>
        <taxon>Petrotogaceae</taxon>
        <taxon>Oceanotoga</taxon>
    </lineage>
</organism>
<keyword evidence="4" id="KW-1185">Reference proteome</keyword>
<comment type="similarity">
    <text evidence="1 2">Belongs to the UPF0178 family.</text>
</comment>
<dbReference type="RefSeq" id="WP_109605498.1">
    <property type="nucleotide sequence ID" value="NZ_QGGI01000015.1"/>
</dbReference>
<dbReference type="HAMAP" id="MF_00489">
    <property type="entry name" value="UPF0178"/>
    <property type="match status" value="1"/>
</dbReference>
<dbReference type="InterPro" id="IPR003791">
    <property type="entry name" value="UPF0178"/>
</dbReference>
<dbReference type="Proteomes" id="UP000245921">
    <property type="component" value="Unassembled WGS sequence"/>
</dbReference>
<comment type="caution">
    <text evidence="3">The sequence shown here is derived from an EMBL/GenBank/DDBJ whole genome shotgun (WGS) entry which is preliminary data.</text>
</comment>
<protein>
    <recommendedName>
        <fullName evidence="2">UPF0178 protein C7380_11527</fullName>
    </recommendedName>
</protein>
<gene>
    <name evidence="3" type="ORF">C7380_11527</name>
</gene>
<accession>A0AA45C5P6</accession>
<dbReference type="PANTHER" id="PTHR35146">
    <property type="entry name" value="UPF0178 PROTEIN YAII"/>
    <property type="match status" value="1"/>
</dbReference>
<proteinExistence type="inferred from homology"/>
<evidence type="ECO:0000256" key="1">
    <source>
        <dbReference type="ARBA" id="ARBA00008522"/>
    </source>
</evidence>
<name>A0AA45C5P6_9BACT</name>
<dbReference type="EMBL" id="QGGI01000015">
    <property type="protein sequence ID" value="PWJ89301.1"/>
    <property type="molecule type" value="Genomic_DNA"/>
</dbReference>
<evidence type="ECO:0000313" key="4">
    <source>
        <dbReference type="Proteomes" id="UP000245921"/>
    </source>
</evidence>
<dbReference type="PANTHER" id="PTHR35146:SF1">
    <property type="entry name" value="UPF0178 PROTEIN YAII"/>
    <property type="match status" value="1"/>
</dbReference>